<dbReference type="SMART" id="SM00654">
    <property type="entry name" value="eIF6"/>
    <property type="match status" value="1"/>
</dbReference>
<dbReference type="STRING" id="765915.A0A1Y2HRL5"/>
<dbReference type="AlphaFoldDB" id="A0A1Y2HRL5"/>
<keyword evidence="2" id="KW-0648">Protein biosynthesis</keyword>
<dbReference type="InterPro" id="IPR002769">
    <property type="entry name" value="eIF6"/>
</dbReference>
<evidence type="ECO:0000313" key="4">
    <source>
        <dbReference type="EMBL" id="ORZ35772.1"/>
    </source>
</evidence>
<comment type="caution">
    <text evidence="4">The sequence shown here is derived from an EMBL/GenBank/DDBJ whole genome shotgun (WGS) entry which is preliminary data.</text>
</comment>
<dbReference type="GO" id="GO:0042256">
    <property type="term" value="P:cytosolic ribosome assembly"/>
    <property type="evidence" value="ECO:0007669"/>
    <property type="project" value="InterPro"/>
</dbReference>
<dbReference type="EMBL" id="MCFL01000020">
    <property type="protein sequence ID" value="ORZ35772.1"/>
    <property type="molecule type" value="Genomic_DNA"/>
</dbReference>
<dbReference type="OrthoDB" id="4155914at2759"/>
<gene>
    <name evidence="4" type="ORF">BCR44DRAFT_61046</name>
</gene>
<feature type="region of interest" description="Disordered" evidence="3">
    <location>
        <begin position="155"/>
        <end position="186"/>
    </location>
</feature>
<sequence>MASVRARYGVSSDVGAFSILTNTYCLVPTVHPDHADHDVRSVGLYNVLESEIGDVLPIIPTTLANTRLVGTLAAGNVRGLLLPDNATDLELDLIETNVPDGVVVRKVEGEKLNALGNVVACNDRVAVVSRDLAGESVECIGDVLGVEVIRVPLTTEPQAHTATGATGGDGQQSEDDDEDEDEEELPISPSLIGSALVLNNAGGVISPTIPDSIRLQLQDLLDIPVTATTVNYGKQQVGAGIVANDFLAVIGAATWHSEQVVIEQVLGLAQEFVGTSMKKPNVLRYTGSIAQHGLV</sequence>
<proteinExistence type="predicted"/>
<keyword evidence="5" id="KW-1185">Reference proteome</keyword>
<dbReference type="GO" id="GO:0003743">
    <property type="term" value="F:translation initiation factor activity"/>
    <property type="evidence" value="ECO:0007669"/>
    <property type="project" value="UniProtKB-KW"/>
</dbReference>
<evidence type="ECO:0000256" key="3">
    <source>
        <dbReference type="SAM" id="MobiDB-lite"/>
    </source>
</evidence>
<evidence type="ECO:0000256" key="2">
    <source>
        <dbReference type="ARBA" id="ARBA00022917"/>
    </source>
</evidence>
<feature type="compositionally biased region" description="Acidic residues" evidence="3">
    <location>
        <begin position="172"/>
        <end position="185"/>
    </location>
</feature>
<organism evidence="4 5">
    <name type="scientific">Catenaria anguillulae PL171</name>
    <dbReference type="NCBI Taxonomy" id="765915"/>
    <lineage>
        <taxon>Eukaryota</taxon>
        <taxon>Fungi</taxon>
        <taxon>Fungi incertae sedis</taxon>
        <taxon>Blastocladiomycota</taxon>
        <taxon>Blastocladiomycetes</taxon>
        <taxon>Blastocladiales</taxon>
        <taxon>Catenariaceae</taxon>
        <taxon>Catenaria</taxon>
    </lineage>
</organism>
<dbReference type="GO" id="GO:0043022">
    <property type="term" value="F:ribosome binding"/>
    <property type="evidence" value="ECO:0007669"/>
    <property type="project" value="InterPro"/>
</dbReference>
<dbReference type="Proteomes" id="UP000193411">
    <property type="component" value="Unassembled WGS sequence"/>
</dbReference>
<dbReference type="Pfam" id="PF01912">
    <property type="entry name" value="eIF-6"/>
    <property type="match status" value="2"/>
</dbReference>
<dbReference type="Gene3D" id="3.75.10.10">
    <property type="entry name" value="L-arginine/glycine Amidinotransferase, Chain A"/>
    <property type="match status" value="1"/>
</dbReference>
<evidence type="ECO:0000313" key="5">
    <source>
        <dbReference type="Proteomes" id="UP000193411"/>
    </source>
</evidence>
<keyword evidence="1 4" id="KW-0396">Initiation factor</keyword>
<reference evidence="4 5" key="1">
    <citation type="submission" date="2016-07" db="EMBL/GenBank/DDBJ databases">
        <title>Pervasive Adenine N6-methylation of Active Genes in Fungi.</title>
        <authorList>
            <consortium name="DOE Joint Genome Institute"/>
            <person name="Mondo S.J."/>
            <person name="Dannebaum R.O."/>
            <person name="Kuo R.C."/>
            <person name="Labutti K."/>
            <person name="Haridas S."/>
            <person name="Kuo A."/>
            <person name="Salamov A."/>
            <person name="Ahrendt S.R."/>
            <person name="Lipzen A."/>
            <person name="Sullivan W."/>
            <person name="Andreopoulos W.B."/>
            <person name="Clum A."/>
            <person name="Lindquist E."/>
            <person name="Daum C."/>
            <person name="Ramamoorthy G.K."/>
            <person name="Gryganskyi A."/>
            <person name="Culley D."/>
            <person name="Magnuson J.K."/>
            <person name="James T.Y."/>
            <person name="O'Malley M.A."/>
            <person name="Stajich J.E."/>
            <person name="Spatafora J.W."/>
            <person name="Visel A."/>
            <person name="Grigoriev I.V."/>
        </authorList>
    </citation>
    <scope>NUCLEOTIDE SEQUENCE [LARGE SCALE GENOMIC DNA]</scope>
    <source>
        <strain evidence="4 5">PL171</strain>
    </source>
</reference>
<dbReference type="PANTHER" id="PTHR10784">
    <property type="entry name" value="TRANSLATION INITIATION FACTOR 6"/>
    <property type="match status" value="1"/>
</dbReference>
<protein>
    <submittedName>
        <fullName evidence="4">Eukaryotic translation initiation factor 6</fullName>
    </submittedName>
</protein>
<evidence type="ECO:0000256" key="1">
    <source>
        <dbReference type="ARBA" id="ARBA00022540"/>
    </source>
</evidence>
<name>A0A1Y2HRL5_9FUNG</name>
<accession>A0A1Y2HRL5</accession>
<dbReference type="SUPFAM" id="SSF55909">
    <property type="entry name" value="Pentein"/>
    <property type="match status" value="1"/>
</dbReference>